<reference evidence="1 2" key="1">
    <citation type="journal article" date="2022" name="Plant J.">
        <title>Chromosome-level genome of Camellia lanceoleosa provides a valuable resource for understanding genome evolution and self-incompatibility.</title>
        <authorList>
            <person name="Gong W."/>
            <person name="Xiao S."/>
            <person name="Wang L."/>
            <person name="Liao Z."/>
            <person name="Chang Y."/>
            <person name="Mo W."/>
            <person name="Hu G."/>
            <person name="Li W."/>
            <person name="Zhao G."/>
            <person name="Zhu H."/>
            <person name="Hu X."/>
            <person name="Ji K."/>
            <person name="Xiang X."/>
            <person name="Song Q."/>
            <person name="Yuan D."/>
            <person name="Jin S."/>
            <person name="Zhang L."/>
        </authorList>
    </citation>
    <scope>NUCLEOTIDE SEQUENCE [LARGE SCALE GENOMIC DNA]</scope>
    <source>
        <strain evidence="1">SQ_2022a</strain>
    </source>
</reference>
<keyword evidence="2" id="KW-1185">Reference proteome</keyword>
<dbReference type="EMBL" id="CM045771">
    <property type="protein sequence ID" value="KAI7987995.1"/>
    <property type="molecule type" value="Genomic_DNA"/>
</dbReference>
<accession>A0ACC0FH06</accession>
<proteinExistence type="predicted"/>
<comment type="caution">
    <text evidence="1">The sequence shown here is derived from an EMBL/GenBank/DDBJ whole genome shotgun (WGS) entry which is preliminary data.</text>
</comment>
<evidence type="ECO:0000313" key="2">
    <source>
        <dbReference type="Proteomes" id="UP001060215"/>
    </source>
</evidence>
<gene>
    <name evidence="1" type="ORF">LOK49_LG13G02758</name>
</gene>
<name>A0ACC0FH06_9ERIC</name>
<protein>
    <submittedName>
        <fullName evidence="1">Uncharacterized protein</fullName>
    </submittedName>
</protein>
<organism evidence="1 2">
    <name type="scientific">Camellia lanceoleosa</name>
    <dbReference type="NCBI Taxonomy" id="1840588"/>
    <lineage>
        <taxon>Eukaryota</taxon>
        <taxon>Viridiplantae</taxon>
        <taxon>Streptophyta</taxon>
        <taxon>Embryophyta</taxon>
        <taxon>Tracheophyta</taxon>
        <taxon>Spermatophyta</taxon>
        <taxon>Magnoliopsida</taxon>
        <taxon>eudicotyledons</taxon>
        <taxon>Gunneridae</taxon>
        <taxon>Pentapetalae</taxon>
        <taxon>asterids</taxon>
        <taxon>Ericales</taxon>
        <taxon>Theaceae</taxon>
        <taxon>Camellia</taxon>
    </lineage>
</organism>
<sequence>MRVYDNIQDNPLNCKREILLRFQKTQYTFLPMHARELVTETWRSNLCKKQTVKNSIVNQELNILWQTTVVERKRQNLNTGNGRAFCSGADVITLYQLLNEEDTLFIFFSFFAVDSALETFGFKTWTMKFSTSFMSLEKRNNIMIRTRGKVEECKFFFQTLYKFVYLLGTYLKPHVAILDGITMGGEAGISLSGMFRVVTDKTAWEYLALTGEKLNGVEMIACGLATHYSLNARVASVEARLGKLITDDPSVIEDSLAQYGDLVYPNKRSILHKIEAVDKCFSQDTVEEIIDALGVRARLVDKDFAPKWEPSSLEVTKDMVDYYFAPLDESEPELDLPTALREPSV</sequence>
<evidence type="ECO:0000313" key="1">
    <source>
        <dbReference type="EMBL" id="KAI7987995.1"/>
    </source>
</evidence>
<dbReference type="Proteomes" id="UP001060215">
    <property type="component" value="Chromosome 14"/>
</dbReference>